<dbReference type="GO" id="GO:0005829">
    <property type="term" value="C:cytosol"/>
    <property type="evidence" value="ECO:0007669"/>
    <property type="project" value="TreeGrafter"/>
</dbReference>
<name>A0AA41WHN2_9BACT</name>
<dbReference type="PIRSF" id="PIRSF000446">
    <property type="entry name" value="Mct"/>
    <property type="match status" value="1"/>
</dbReference>
<organism evidence="9 10">
    <name type="scientific">Thermalbibacter longus</name>
    <dbReference type="NCBI Taxonomy" id="2951981"/>
    <lineage>
        <taxon>Bacteria</taxon>
        <taxon>Pseudomonadati</taxon>
        <taxon>Thermomicrobiota</taxon>
        <taxon>Thermomicrobia</taxon>
        <taxon>Thermomicrobiales</taxon>
        <taxon>Thermomicrobiaceae</taxon>
        <taxon>Thermalbibacter</taxon>
    </lineage>
</organism>
<dbReference type="Gene3D" id="3.30.70.250">
    <property type="entry name" value="Malonyl-CoA ACP transacylase, ACP-binding"/>
    <property type="match status" value="1"/>
</dbReference>
<dbReference type="PANTHER" id="PTHR42681:SF1">
    <property type="entry name" value="MALONYL-COA-ACYL CARRIER PROTEIN TRANSACYLASE, MITOCHONDRIAL"/>
    <property type="match status" value="1"/>
</dbReference>
<dbReference type="SUPFAM" id="SSF55048">
    <property type="entry name" value="Probable ACP-binding domain of malonyl-CoA ACP transacylase"/>
    <property type="match status" value="1"/>
</dbReference>
<comment type="caution">
    <text evidence="9">The sequence shown here is derived from an EMBL/GenBank/DDBJ whole genome shotgun (WGS) entry which is preliminary data.</text>
</comment>
<dbReference type="InterPro" id="IPR024925">
    <property type="entry name" value="Malonyl_CoA-ACP_transAc"/>
</dbReference>
<accession>A0AA41WHN2</accession>
<proteinExistence type="inferred from homology"/>
<feature type="active site" evidence="7">
    <location>
        <position position="104"/>
    </location>
</feature>
<dbReference type="SMART" id="SM00827">
    <property type="entry name" value="PKS_AT"/>
    <property type="match status" value="1"/>
</dbReference>
<dbReference type="EMBL" id="JAMSLR010000013">
    <property type="protein sequence ID" value="MCM8750298.1"/>
    <property type="molecule type" value="Genomic_DNA"/>
</dbReference>
<dbReference type="InterPro" id="IPR014043">
    <property type="entry name" value="Acyl_transferase_dom"/>
</dbReference>
<keyword evidence="4 6" id="KW-0012">Acyltransferase</keyword>
<dbReference type="InterPro" id="IPR004410">
    <property type="entry name" value="Malonyl_CoA-ACP_transAc_FabD"/>
</dbReference>
<evidence type="ECO:0000313" key="9">
    <source>
        <dbReference type="EMBL" id="MCM8750298.1"/>
    </source>
</evidence>
<evidence type="ECO:0000256" key="1">
    <source>
        <dbReference type="ARBA" id="ARBA00013258"/>
    </source>
</evidence>
<dbReference type="InterPro" id="IPR050858">
    <property type="entry name" value="Mal-CoA-ACP_Trans/PKS_FabD"/>
</dbReference>
<dbReference type="Pfam" id="PF00698">
    <property type="entry name" value="Acyl_transf_1"/>
    <property type="match status" value="1"/>
</dbReference>
<dbReference type="SUPFAM" id="SSF52151">
    <property type="entry name" value="FabD/lysophospholipase-like"/>
    <property type="match status" value="1"/>
</dbReference>
<feature type="domain" description="Malonyl-CoA:ACP transacylase (MAT)" evidence="8">
    <location>
        <begin position="14"/>
        <end position="312"/>
    </location>
</feature>
<dbReference type="Gene3D" id="3.40.366.10">
    <property type="entry name" value="Malonyl-Coenzyme A Acyl Carrier Protein, domain 2"/>
    <property type="match status" value="1"/>
</dbReference>
<dbReference type="AlphaFoldDB" id="A0AA41WHN2"/>
<reference evidence="9" key="1">
    <citation type="submission" date="2022-06" db="EMBL/GenBank/DDBJ databases">
        <title>CFH 74404 Thermomicrobiaceae sp.</title>
        <authorList>
            <person name="Ming H."/>
            <person name="Li W.-J."/>
            <person name="Zhao Z."/>
        </authorList>
    </citation>
    <scope>NUCLEOTIDE SEQUENCE</scope>
    <source>
        <strain evidence="9">CFH 74404</strain>
    </source>
</reference>
<evidence type="ECO:0000256" key="4">
    <source>
        <dbReference type="ARBA" id="ARBA00023315"/>
    </source>
</evidence>
<dbReference type="GO" id="GO:0004314">
    <property type="term" value="F:[acyl-carrier-protein] S-malonyltransferase activity"/>
    <property type="evidence" value="ECO:0007669"/>
    <property type="project" value="UniProtKB-EC"/>
</dbReference>
<evidence type="ECO:0000256" key="3">
    <source>
        <dbReference type="ARBA" id="ARBA00022679"/>
    </source>
</evidence>
<keyword evidence="3 6" id="KW-0808">Transferase</keyword>
<dbReference type="InterPro" id="IPR016035">
    <property type="entry name" value="Acyl_Trfase/lysoPLipase"/>
</dbReference>
<evidence type="ECO:0000256" key="6">
    <source>
        <dbReference type="PIRNR" id="PIRNR000446"/>
    </source>
</evidence>
<sequence>MELSTLVGKRLALIFPGQGSQHVGMGQRIHEVSSAARRIFNQADEILRFPLSQLCFKGPADELADTFNAQPAILTVSLAYLEALRERLRELGHTIQPAFVAGHSLGEFTALVAAGVLSFEDALALVRERGRLMKESGQERPGGMAAVIGLDRAALEQVCQEASELGLVVVANDNCPGQLVISGEEAALRRAMELAQERGAKRVVRLGVTIASHSPLMERVAHALSELLARVPLREPEIPIVANITGKILSTVEEIRHELAQQVVSPVQWTDAVREMANRGTTAFLEVGPGQVLTGLVRKIRQDVEAYSVRDFGFEP</sequence>
<protein>
    <recommendedName>
        <fullName evidence="2 6">Malonyl CoA-acyl carrier protein transacylase</fullName>
        <ecNumber evidence="1 6">2.3.1.39</ecNumber>
    </recommendedName>
</protein>
<evidence type="ECO:0000256" key="2">
    <source>
        <dbReference type="ARBA" id="ARBA00018953"/>
    </source>
</evidence>
<dbReference type="PANTHER" id="PTHR42681">
    <property type="entry name" value="MALONYL-COA-ACYL CARRIER PROTEIN TRANSACYLASE, MITOCHONDRIAL"/>
    <property type="match status" value="1"/>
</dbReference>
<feature type="active site" evidence="7">
    <location>
        <position position="213"/>
    </location>
</feature>
<dbReference type="GO" id="GO:0006633">
    <property type="term" value="P:fatty acid biosynthetic process"/>
    <property type="evidence" value="ECO:0007669"/>
    <property type="project" value="TreeGrafter"/>
</dbReference>
<dbReference type="FunFam" id="3.30.70.250:FF:000001">
    <property type="entry name" value="Malonyl CoA-acyl carrier protein transacylase"/>
    <property type="match status" value="1"/>
</dbReference>
<comment type="similarity">
    <text evidence="6">Belongs to the fabD family.</text>
</comment>
<evidence type="ECO:0000313" key="10">
    <source>
        <dbReference type="Proteomes" id="UP001165306"/>
    </source>
</evidence>
<dbReference type="InterPro" id="IPR001227">
    <property type="entry name" value="Ac_transferase_dom_sf"/>
</dbReference>
<dbReference type="EC" id="2.3.1.39" evidence="1 6"/>
<evidence type="ECO:0000256" key="5">
    <source>
        <dbReference type="ARBA" id="ARBA00048462"/>
    </source>
</evidence>
<dbReference type="Proteomes" id="UP001165306">
    <property type="component" value="Unassembled WGS sequence"/>
</dbReference>
<gene>
    <name evidence="9" type="primary">fabD</name>
    <name evidence="9" type="ORF">NET02_14185</name>
</gene>
<comment type="catalytic activity">
    <reaction evidence="5 6">
        <text>holo-[ACP] + malonyl-CoA = malonyl-[ACP] + CoA</text>
        <dbReference type="Rhea" id="RHEA:41792"/>
        <dbReference type="Rhea" id="RHEA-COMP:9623"/>
        <dbReference type="Rhea" id="RHEA-COMP:9685"/>
        <dbReference type="ChEBI" id="CHEBI:57287"/>
        <dbReference type="ChEBI" id="CHEBI:57384"/>
        <dbReference type="ChEBI" id="CHEBI:64479"/>
        <dbReference type="ChEBI" id="CHEBI:78449"/>
        <dbReference type="EC" id="2.3.1.39"/>
    </reaction>
</comment>
<dbReference type="NCBIfam" id="TIGR00128">
    <property type="entry name" value="fabD"/>
    <property type="match status" value="1"/>
</dbReference>
<dbReference type="RefSeq" id="WP_284058087.1">
    <property type="nucleotide sequence ID" value="NZ_JAMSLR010000013.1"/>
</dbReference>
<evidence type="ECO:0000259" key="8">
    <source>
        <dbReference type="SMART" id="SM00827"/>
    </source>
</evidence>
<evidence type="ECO:0000256" key="7">
    <source>
        <dbReference type="PIRSR" id="PIRSR000446-1"/>
    </source>
</evidence>
<keyword evidence="10" id="KW-1185">Reference proteome</keyword>
<dbReference type="InterPro" id="IPR016036">
    <property type="entry name" value="Malonyl_transacylase_ACP-bd"/>
</dbReference>